<keyword evidence="4" id="KW-1185">Reference proteome</keyword>
<evidence type="ECO:0000259" key="2">
    <source>
        <dbReference type="Pfam" id="PF25934"/>
    </source>
</evidence>
<dbReference type="AlphaFoldDB" id="A0A8T4GVG1"/>
<feature type="domain" description="DUF7979" evidence="2">
    <location>
        <begin position="139"/>
        <end position="206"/>
    </location>
</feature>
<comment type="caution">
    <text evidence="3">The sequence shown here is derived from an EMBL/GenBank/DDBJ whole genome shotgun (WGS) entry which is preliminary data.</text>
</comment>
<evidence type="ECO:0000256" key="1">
    <source>
        <dbReference type="SAM" id="MobiDB-lite"/>
    </source>
</evidence>
<feature type="compositionally biased region" description="Low complexity" evidence="1">
    <location>
        <begin position="35"/>
        <end position="62"/>
    </location>
</feature>
<dbReference type="Pfam" id="PF25934">
    <property type="entry name" value="DUF7979"/>
    <property type="match status" value="2"/>
</dbReference>
<protein>
    <recommendedName>
        <fullName evidence="2">DUF7979 domain-containing protein</fullName>
    </recommendedName>
</protein>
<name>A0A8T4GVG1_9EURY</name>
<feature type="domain" description="DUF7979" evidence="2">
    <location>
        <begin position="49"/>
        <end position="128"/>
    </location>
</feature>
<dbReference type="RefSeq" id="WP_209490269.1">
    <property type="nucleotide sequence ID" value="NZ_JAGGLC010000001.1"/>
</dbReference>
<dbReference type="PROSITE" id="PS51257">
    <property type="entry name" value="PROKAR_LIPOPROTEIN"/>
    <property type="match status" value="1"/>
</dbReference>
<dbReference type="OrthoDB" id="252054at2157"/>
<feature type="region of interest" description="Disordered" evidence="1">
    <location>
        <begin position="237"/>
        <end position="258"/>
    </location>
</feature>
<gene>
    <name evidence="3" type="ORF">J2753_000575</name>
</gene>
<organism evidence="3 4">
    <name type="scientific">Halolamina salifodinae</name>
    <dbReference type="NCBI Taxonomy" id="1202767"/>
    <lineage>
        <taxon>Archaea</taxon>
        <taxon>Methanobacteriati</taxon>
        <taxon>Methanobacteriota</taxon>
        <taxon>Stenosarchaea group</taxon>
        <taxon>Halobacteria</taxon>
        <taxon>Halobacteriales</taxon>
        <taxon>Haloferacaceae</taxon>
    </lineage>
</organism>
<accession>A0A8T4GVG1</accession>
<reference evidence="3" key="1">
    <citation type="submission" date="2021-03" db="EMBL/GenBank/DDBJ databases">
        <title>Genomic Encyclopedia of Type Strains, Phase IV (KMG-IV): sequencing the most valuable type-strain genomes for metagenomic binning, comparative biology and taxonomic classification.</title>
        <authorList>
            <person name="Goeker M."/>
        </authorList>
    </citation>
    <scope>NUCLEOTIDE SEQUENCE</scope>
    <source>
        <strain evidence="3">DSM 26232</strain>
    </source>
</reference>
<dbReference type="EMBL" id="JAGGLC010000001">
    <property type="protein sequence ID" value="MBP1986102.1"/>
    <property type="molecule type" value="Genomic_DNA"/>
</dbReference>
<proteinExistence type="predicted"/>
<evidence type="ECO:0000313" key="4">
    <source>
        <dbReference type="Proteomes" id="UP000823736"/>
    </source>
</evidence>
<dbReference type="Proteomes" id="UP000823736">
    <property type="component" value="Unassembled WGS sequence"/>
</dbReference>
<evidence type="ECO:0000313" key="3">
    <source>
        <dbReference type="EMBL" id="MBP1986102.1"/>
    </source>
</evidence>
<dbReference type="InterPro" id="IPR058285">
    <property type="entry name" value="DUF7979"/>
</dbReference>
<feature type="compositionally biased region" description="Polar residues" evidence="1">
    <location>
        <begin position="239"/>
        <end position="258"/>
    </location>
</feature>
<feature type="region of interest" description="Disordered" evidence="1">
    <location>
        <begin position="21"/>
        <end position="64"/>
    </location>
</feature>
<sequence>MQKSVPTVALAVALLLAGCTGGVGTPETDTSPTVTQTAESTPTEAPTETQTATPTEQSPTTTVEPRSVVDYEELNSQQQDAFRAAIDGEAKFVPNTSYVSDSAGYAFEHAVAFQRHEHVRYDGDLYRISTRAGELYASYQIWASVGSPGENATVVAFDDLPEDIRDEVRTAITEGDYHAPFGKWESLPEPLHEADYVRYDGEAYKMTYAVGDAWATVVTVEQVDRSAQNRDRYRFSKVPSHSGQRSGAAPANSTVRLL</sequence>